<dbReference type="STRING" id="996166.SAMN05192554_109101"/>
<feature type="binding site" evidence="3">
    <location>
        <position position="67"/>
    </location>
    <ligand>
        <name>a divalent metal cation</name>
        <dbReference type="ChEBI" id="CHEBI:60240"/>
        <label>1</label>
    </ligand>
</feature>
<dbReference type="EMBL" id="FNIA01000009">
    <property type="protein sequence ID" value="SDM90571.1"/>
    <property type="molecule type" value="Genomic_DNA"/>
</dbReference>
<dbReference type="Proteomes" id="UP000199370">
    <property type="component" value="Unassembled WGS sequence"/>
</dbReference>
<feature type="binding site" evidence="3">
    <location>
        <position position="228"/>
    </location>
    <ligand>
        <name>a divalent metal cation</name>
        <dbReference type="ChEBI" id="CHEBI:60240"/>
        <label>1</label>
    </ligand>
</feature>
<dbReference type="RefSeq" id="WP_089733347.1">
    <property type="nucleotide sequence ID" value="NZ_FNIA01000009.1"/>
</dbReference>
<keyword evidence="2 3" id="KW-0479">Metal-binding</keyword>
<dbReference type="Gene3D" id="3.40.1390.30">
    <property type="entry name" value="NIF3 (NGG1p interacting factor 3)-like"/>
    <property type="match status" value="2"/>
</dbReference>
<feature type="binding site" evidence="3">
    <location>
        <position position="66"/>
    </location>
    <ligand>
        <name>a divalent metal cation</name>
        <dbReference type="ChEBI" id="CHEBI:60240"/>
        <label>1</label>
    </ligand>
</feature>
<gene>
    <name evidence="4" type="ORF">SAMN05192554_109101</name>
</gene>
<reference evidence="4 5" key="1">
    <citation type="submission" date="2016-10" db="EMBL/GenBank/DDBJ databases">
        <authorList>
            <person name="de Groot N.N."/>
        </authorList>
    </citation>
    <scope>NUCLEOTIDE SEQUENCE [LARGE SCALE GENOMIC DNA]</scope>
    <source>
        <strain evidence="5">EB21,IBRC-M 10013,KCTC 4048</strain>
    </source>
</reference>
<sequence>MRLTEFCERLDDELRTGDFADLDASANGLQVGPERGNVERVAFCTDGVKQTFERAADWGADAVVVHHGISWGGIERITGRTYGRVAPLVDHDVALYVSHLPLDSHPEFGNAAGLADLLGLEAREPFGAVGPEHVGQRGRASDAFTVDGLCDTLASELSTGGQPVRTIDFGPDEIRDIAIATGDGSDYVPEAGAKDVDALVMGEGKQKTYHEAREAGLNVFLAGHYATETFGVRNLQDWVDRWDAEIETTFFDVPTGL</sequence>
<dbReference type="OrthoDB" id="85198at2157"/>
<feature type="binding site" evidence="3">
    <location>
        <position position="224"/>
    </location>
    <ligand>
        <name>a divalent metal cation</name>
        <dbReference type="ChEBI" id="CHEBI:60240"/>
        <label>1</label>
    </ligand>
</feature>
<organism evidence="4 5">
    <name type="scientific">Haloarchaeobius iranensis</name>
    <dbReference type="NCBI Taxonomy" id="996166"/>
    <lineage>
        <taxon>Archaea</taxon>
        <taxon>Methanobacteriati</taxon>
        <taxon>Methanobacteriota</taxon>
        <taxon>Stenosarchaea group</taxon>
        <taxon>Halobacteria</taxon>
        <taxon>Halobacteriales</taxon>
        <taxon>Halorubellaceae</taxon>
        <taxon>Haloarchaeobius</taxon>
    </lineage>
</organism>
<dbReference type="PANTHER" id="PTHR13799:SF14">
    <property type="entry name" value="GTP CYCLOHYDROLASE 1 TYPE 2 HOMOLOG"/>
    <property type="match status" value="1"/>
</dbReference>
<dbReference type="NCBIfam" id="TIGR00486">
    <property type="entry name" value="YbgI_SA1388"/>
    <property type="match status" value="1"/>
</dbReference>
<evidence type="ECO:0000313" key="4">
    <source>
        <dbReference type="EMBL" id="SDM90571.1"/>
    </source>
</evidence>
<dbReference type="PANTHER" id="PTHR13799">
    <property type="entry name" value="NGG1 INTERACTING FACTOR 3"/>
    <property type="match status" value="1"/>
</dbReference>
<dbReference type="GO" id="GO:0005737">
    <property type="term" value="C:cytoplasm"/>
    <property type="evidence" value="ECO:0007669"/>
    <property type="project" value="TreeGrafter"/>
</dbReference>
<dbReference type="FunFam" id="3.40.1390.30:FF:000001">
    <property type="entry name" value="GTP cyclohydrolase 1 type 2"/>
    <property type="match status" value="1"/>
</dbReference>
<evidence type="ECO:0000256" key="3">
    <source>
        <dbReference type="PIRSR" id="PIRSR602678-1"/>
    </source>
</evidence>
<dbReference type="InterPro" id="IPR002678">
    <property type="entry name" value="DUF34/NIF3"/>
</dbReference>
<accession>A0A1G9X1Z4</accession>
<keyword evidence="5" id="KW-1185">Reference proteome</keyword>
<dbReference type="Pfam" id="PF01784">
    <property type="entry name" value="DUF34_NIF3"/>
    <property type="match status" value="1"/>
</dbReference>
<dbReference type="InterPro" id="IPR036069">
    <property type="entry name" value="DUF34/NIF3_sf"/>
</dbReference>
<feature type="binding site" evidence="3">
    <location>
        <position position="103"/>
    </location>
    <ligand>
        <name>a divalent metal cation</name>
        <dbReference type="ChEBI" id="CHEBI:60240"/>
        <label>1</label>
    </ligand>
</feature>
<evidence type="ECO:0000313" key="5">
    <source>
        <dbReference type="Proteomes" id="UP000199370"/>
    </source>
</evidence>
<dbReference type="AlphaFoldDB" id="A0A1G9X1Z4"/>
<comment type="similarity">
    <text evidence="1">Belongs to the GTP cyclohydrolase I type 2/NIF3 family.</text>
</comment>
<dbReference type="GO" id="GO:0046872">
    <property type="term" value="F:metal ion binding"/>
    <property type="evidence" value="ECO:0007669"/>
    <property type="project" value="UniProtKB-KW"/>
</dbReference>
<proteinExistence type="inferred from homology"/>
<evidence type="ECO:0000256" key="2">
    <source>
        <dbReference type="ARBA" id="ARBA00022723"/>
    </source>
</evidence>
<dbReference type="SUPFAM" id="SSF102705">
    <property type="entry name" value="NIF3 (NGG1p interacting factor 3)-like"/>
    <property type="match status" value="1"/>
</dbReference>
<name>A0A1G9X1Z4_9EURY</name>
<protein>
    <submittedName>
        <fullName evidence="4">Dinuclear metal center protein, YbgI/SA1388 family</fullName>
    </submittedName>
</protein>
<evidence type="ECO:0000256" key="1">
    <source>
        <dbReference type="ARBA" id="ARBA00006964"/>
    </source>
</evidence>